<dbReference type="InParanoid" id="Q55DX0"/>
<dbReference type="PhylomeDB" id="Q55DX0"/>
<dbReference type="VEuPathDB" id="AmoebaDB:DDB_G0269494"/>
<evidence type="ECO:0000313" key="1">
    <source>
        <dbReference type="EMBL" id="EAL72097.1"/>
    </source>
</evidence>
<organism evidence="1 2">
    <name type="scientific">Dictyostelium discoideum</name>
    <name type="common">Social amoeba</name>
    <dbReference type="NCBI Taxonomy" id="44689"/>
    <lineage>
        <taxon>Eukaryota</taxon>
        <taxon>Amoebozoa</taxon>
        <taxon>Evosea</taxon>
        <taxon>Eumycetozoa</taxon>
        <taxon>Dictyostelia</taxon>
        <taxon>Dictyosteliales</taxon>
        <taxon>Dictyosteliaceae</taxon>
        <taxon>Dictyostelium</taxon>
    </lineage>
</organism>
<keyword evidence="2" id="KW-1185">Reference proteome</keyword>
<dbReference type="EMBL" id="AAFI02000005">
    <property type="protein sequence ID" value="EAL72097.1"/>
    <property type="molecule type" value="Genomic_DNA"/>
</dbReference>
<dbReference type="PaxDb" id="44689-DDB0190303"/>
<dbReference type="KEGG" id="ddi:DDB_G0269494"/>
<dbReference type="PANTHER" id="PTHR32423:SF24">
    <property type="entry name" value="CCZ1_INTU_HSP4 FIRST LONGIN DOMAIN-CONTAINING PROTEIN-RELATED"/>
    <property type="match status" value="1"/>
</dbReference>
<dbReference type="AlphaFoldDB" id="Q55DX0"/>
<protein>
    <submittedName>
        <fullName evidence="1">Uncharacterized protein</fullName>
    </submittedName>
</protein>
<dbReference type="GeneID" id="8616958"/>
<dbReference type="PANTHER" id="PTHR32423">
    <property type="entry name" value="SAP DOMAIN-CONTAINING PROTEIN-RELATED"/>
    <property type="match status" value="1"/>
</dbReference>
<dbReference type="dictyBase" id="DDB_G0269494"/>
<name>Q55DX0_DICDI</name>
<accession>Q55DX0</accession>
<sequence>MGNQFTNKKIVPKYLENEILKKILDYLLIKNKKKQSFYDIKRHYSKKRFFRYNKEIIDYSLVSKKWFQFISNIIENNIIENDILNKWIFCRNKQFNINKISHELKDTLRNFTLSINNVNSIINIENQLITNYFNERVLIIHANDHGDNYNKSIEMIKEINENSSIFNYEKIIIDNIKGYESTSSESDLILNTISKLINNINNNNQNYQDKLIIDIEWLTSRKWDEIHRDQFGLSNEMFKINKLTIREYNGNYSSRFPVIQSLKPKKIEIKEYYDDYDERPSYNYSPLFSTDNDRLESIIIKEGWVNVGNLKNINYHLPNLHTLSISLLIHDIIKSILINDENFKKDEETLRDCNYYFIGNREIESEQNDSSHWESMINSLSNCKNLKKLSIDSFCMKMNDECFKISPNHQLIYSISENVILNGLKRILESDDNQIQYFDIGFDLNLNGYPDYSINFFKSLESNFKLKTLSFKKYQLPNSILNYLFSNLFKINNSINHLIIELLPPKFDDHQLNYNLIFKFLFLNFNSYNSLYSITLKIYDISIFNNILIYFKEFQKEFKKNYKNYKQSSLKEFNIYLFFKEPQDIENYFKKLKKIKKIFIINLIKS</sequence>
<dbReference type="OMA" id="FLISHAY"/>
<comment type="caution">
    <text evidence="1">The sequence shown here is derived from an EMBL/GenBank/DDBJ whole genome shotgun (WGS) entry which is preliminary data.</text>
</comment>
<dbReference type="Proteomes" id="UP000002195">
    <property type="component" value="Unassembled WGS sequence"/>
</dbReference>
<proteinExistence type="predicted"/>
<dbReference type="HOGENOM" id="CLU_433879_0_0_1"/>
<dbReference type="RefSeq" id="XP_646011.1">
    <property type="nucleotide sequence ID" value="XM_640919.1"/>
</dbReference>
<reference evidence="1 2" key="1">
    <citation type="journal article" date="2005" name="Nature">
        <title>The genome of the social amoeba Dictyostelium discoideum.</title>
        <authorList>
            <consortium name="The Dictyostelium discoideum Sequencing Consortium"/>
            <person name="Eichinger L."/>
            <person name="Pachebat J.A."/>
            <person name="Glockner G."/>
            <person name="Rajandream M.A."/>
            <person name="Sucgang R."/>
            <person name="Berriman M."/>
            <person name="Song J."/>
            <person name="Olsen R."/>
            <person name="Szafranski K."/>
            <person name="Xu Q."/>
            <person name="Tunggal B."/>
            <person name="Kummerfeld S."/>
            <person name="Madera M."/>
            <person name="Konfortov B.A."/>
            <person name="Rivero F."/>
            <person name="Bankier A.T."/>
            <person name="Lehmann R."/>
            <person name="Hamlin N."/>
            <person name="Davies R."/>
            <person name="Gaudet P."/>
            <person name="Fey P."/>
            <person name="Pilcher K."/>
            <person name="Chen G."/>
            <person name="Saunders D."/>
            <person name="Sodergren E."/>
            <person name="Davis P."/>
            <person name="Kerhornou A."/>
            <person name="Nie X."/>
            <person name="Hall N."/>
            <person name="Anjard C."/>
            <person name="Hemphill L."/>
            <person name="Bason N."/>
            <person name="Farbrother P."/>
            <person name="Desany B."/>
            <person name="Just E."/>
            <person name="Morio T."/>
            <person name="Rost R."/>
            <person name="Churcher C."/>
            <person name="Cooper J."/>
            <person name="Haydock S."/>
            <person name="van Driessche N."/>
            <person name="Cronin A."/>
            <person name="Goodhead I."/>
            <person name="Muzny D."/>
            <person name="Mourier T."/>
            <person name="Pain A."/>
            <person name="Lu M."/>
            <person name="Harper D."/>
            <person name="Lindsay R."/>
            <person name="Hauser H."/>
            <person name="James K."/>
            <person name="Quiles M."/>
            <person name="Madan Babu M."/>
            <person name="Saito T."/>
            <person name="Buchrieser C."/>
            <person name="Wardroper A."/>
            <person name="Felder M."/>
            <person name="Thangavelu M."/>
            <person name="Johnson D."/>
            <person name="Knights A."/>
            <person name="Loulseged H."/>
            <person name="Mungall K."/>
            <person name="Oliver K."/>
            <person name="Price C."/>
            <person name="Quail M.A."/>
            <person name="Urushihara H."/>
            <person name="Hernandez J."/>
            <person name="Rabbinowitsch E."/>
            <person name="Steffen D."/>
            <person name="Sanders M."/>
            <person name="Ma J."/>
            <person name="Kohara Y."/>
            <person name="Sharp S."/>
            <person name="Simmonds M."/>
            <person name="Spiegler S."/>
            <person name="Tivey A."/>
            <person name="Sugano S."/>
            <person name="White B."/>
            <person name="Walker D."/>
            <person name="Woodward J."/>
            <person name="Winckler T."/>
            <person name="Tanaka Y."/>
            <person name="Shaulsky G."/>
            <person name="Schleicher M."/>
            <person name="Weinstock G."/>
            <person name="Rosenthal A."/>
            <person name="Cox E.C."/>
            <person name="Chisholm R.L."/>
            <person name="Gibbs R."/>
            <person name="Loomis W.F."/>
            <person name="Platzer M."/>
            <person name="Kay R.R."/>
            <person name="Williams J."/>
            <person name="Dear P.H."/>
            <person name="Noegel A.A."/>
            <person name="Barrell B."/>
            <person name="Kuspa A."/>
        </authorList>
    </citation>
    <scope>NUCLEOTIDE SEQUENCE [LARGE SCALE GENOMIC DNA]</scope>
    <source>
        <strain evidence="1 2">AX4</strain>
    </source>
</reference>
<gene>
    <name evidence="1" type="ORF">DDB_G0269494</name>
</gene>
<evidence type="ECO:0000313" key="2">
    <source>
        <dbReference type="Proteomes" id="UP000002195"/>
    </source>
</evidence>